<dbReference type="RefSeq" id="WP_006975729.1">
    <property type="nucleotide sequence ID" value="NZ_ABCS01000103.1"/>
</dbReference>
<dbReference type="EMBL" id="ABCS01000103">
    <property type="protein sequence ID" value="EDM75110.1"/>
    <property type="molecule type" value="Genomic_DNA"/>
</dbReference>
<comment type="caution">
    <text evidence="2">The sequence shown here is derived from an EMBL/GenBank/DDBJ whole genome shotgun (WGS) entry which is preliminary data.</text>
</comment>
<dbReference type="AlphaFoldDB" id="A6GG89"/>
<keyword evidence="1" id="KW-0732">Signal</keyword>
<feature type="signal peptide" evidence="1">
    <location>
        <begin position="1"/>
        <end position="21"/>
    </location>
</feature>
<gene>
    <name evidence="2" type="ORF">PPSIR1_34033</name>
</gene>
<name>A6GG89_9BACT</name>
<dbReference type="InterPro" id="IPR036280">
    <property type="entry name" value="Multihaem_cyt_sf"/>
</dbReference>
<evidence type="ECO:0000313" key="2">
    <source>
        <dbReference type="EMBL" id="EDM75110.1"/>
    </source>
</evidence>
<dbReference type="Proteomes" id="UP000005801">
    <property type="component" value="Unassembled WGS sequence"/>
</dbReference>
<protein>
    <recommendedName>
        <fullName evidence="4">Cytochrome c family protein</fullName>
    </recommendedName>
</protein>
<keyword evidence="3" id="KW-1185">Reference proteome</keyword>
<evidence type="ECO:0000313" key="3">
    <source>
        <dbReference type="Proteomes" id="UP000005801"/>
    </source>
</evidence>
<evidence type="ECO:0000256" key="1">
    <source>
        <dbReference type="SAM" id="SignalP"/>
    </source>
</evidence>
<sequence length="148" mass="16204">MKASLPLLAALSLLLLLPACKVGKATTVAGHEQRWDELPRADKMAYMVDVVEPQMREAFQAHDATRFAEFDCATCHGEGASDGGFAMPNPQLPHLREAGLFKEHRKAHPDMVKFMWKGVEVPMAEMLGKTAGGGGEFNCHSCHIVDDE</sequence>
<evidence type="ECO:0008006" key="4">
    <source>
        <dbReference type="Google" id="ProtNLM"/>
    </source>
</evidence>
<reference evidence="2 3" key="1">
    <citation type="submission" date="2007-06" db="EMBL/GenBank/DDBJ databases">
        <authorList>
            <person name="Shimkets L."/>
            <person name="Ferriera S."/>
            <person name="Johnson J."/>
            <person name="Kravitz S."/>
            <person name="Beeson K."/>
            <person name="Sutton G."/>
            <person name="Rogers Y.-H."/>
            <person name="Friedman R."/>
            <person name="Frazier M."/>
            <person name="Venter J.C."/>
        </authorList>
    </citation>
    <scope>NUCLEOTIDE SEQUENCE [LARGE SCALE GENOMIC DNA]</scope>
    <source>
        <strain evidence="2 3">SIR-1</strain>
    </source>
</reference>
<feature type="chain" id="PRO_5002693984" description="Cytochrome c family protein" evidence="1">
    <location>
        <begin position="22"/>
        <end position="148"/>
    </location>
</feature>
<accession>A6GG89</accession>
<dbReference type="OrthoDB" id="5513386at2"/>
<organism evidence="2 3">
    <name type="scientific">Plesiocystis pacifica SIR-1</name>
    <dbReference type="NCBI Taxonomy" id="391625"/>
    <lineage>
        <taxon>Bacteria</taxon>
        <taxon>Pseudomonadati</taxon>
        <taxon>Myxococcota</taxon>
        <taxon>Polyangia</taxon>
        <taxon>Nannocystales</taxon>
        <taxon>Nannocystaceae</taxon>
        <taxon>Plesiocystis</taxon>
    </lineage>
</organism>
<dbReference type="STRING" id="391625.PPSIR1_34033"/>
<dbReference type="SUPFAM" id="SSF48695">
    <property type="entry name" value="Multiheme cytochromes"/>
    <property type="match status" value="1"/>
</dbReference>
<proteinExistence type="predicted"/>